<name>A0A9Q8YDZ8_ENSAD</name>
<dbReference type="KEGG" id="eah:FA04_30110"/>
<sequence length="85" mass="9831">MRLMHLGRARLEMALPRHRPQLRLAKDPDLLDLFEAYALAASALDDLLQEYPARIQLITEYQQICADLQTEVVVLLTLTDERLFP</sequence>
<dbReference type="RefSeq" id="WP_034799927.1">
    <property type="nucleotide sequence ID" value="NZ_CAXURO020000003.1"/>
</dbReference>
<evidence type="ECO:0000313" key="4">
    <source>
        <dbReference type="Proteomes" id="UP001214094"/>
    </source>
</evidence>
<gene>
    <name evidence="1" type="ORF">NE863_32245</name>
    <name evidence="2" type="ORF">P4B07_30545</name>
</gene>
<geneLocation type="plasmid" evidence="2 4">
    <name>unnamedB</name>
</geneLocation>
<proteinExistence type="predicted"/>
<keyword evidence="4" id="KW-1185">Reference proteome</keyword>
<dbReference type="Proteomes" id="UP001214094">
    <property type="component" value="Plasmid unnamedB"/>
</dbReference>
<dbReference type="EMBL" id="CP098809">
    <property type="protein sequence ID" value="USJ27163.1"/>
    <property type="molecule type" value="Genomic_DNA"/>
</dbReference>
<reference evidence="2 4" key="2">
    <citation type="submission" date="2023-03" db="EMBL/GenBank/DDBJ databases">
        <title>Comparative genome and transcriptome analysis combination mining strategies for increasing vitamin B12 production of Ensifer adhaerens strain.</title>
        <authorList>
            <person name="Yongheng L."/>
        </authorList>
    </citation>
    <scope>NUCLEOTIDE SEQUENCE [LARGE SCALE GENOMIC DNA]</scope>
    <source>
        <strain evidence="2 4">Casida A-T305</strain>
        <plasmid evidence="2 4">unnamedB</plasmid>
    </source>
</reference>
<reference evidence="1" key="1">
    <citation type="submission" date="2022-06" db="EMBL/GenBank/DDBJ databases">
        <title>Physiological and biochemical characterization and genomic elucidation of a strain of the genus Ensifer adhaerens M8 that combines arsenic oxidation and chromium reduction.</title>
        <authorList>
            <person name="Li X."/>
            <person name="Yu c."/>
        </authorList>
    </citation>
    <scope>NUCLEOTIDE SEQUENCE</scope>
    <source>
        <strain evidence="1">M8</strain>
        <plasmid evidence="1">pB</plasmid>
    </source>
</reference>
<dbReference type="OrthoDB" id="8420249at2"/>
<evidence type="ECO:0000313" key="3">
    <source>
        <dbReference type="Proteomes" id="UP001055460"/>
    </source>
</evidence>
<organism evidence="1 3">
    <name type="scientific">Ensifer adhaerens</name>
    <name type="common">Sinorhizobium morelense</name>
    <dbReference type="NCBI Taxonomy" id="106592"/>
    <lineage>
        <taxon>Bacteria</taxon>
        <taxon>Pseudomonadati</taxon>
        <taxon>Pseudomonadota</taxon>
        <taxon>Alphaproteobacteria</taxon>
        <taxon>Hyphomicrobiales</taxon>
        <taxon>Rhizobiaceae</taxon>
        <taxon>Sinorhizobium/Ensifer group</taxon>
        <taxon>Ensifer</taxon>
    </lineage>
</organism>
<dbReference type="AlphaFoldDB" id="A0A9Q8YDZ8"/>
<keyword evidence="1" id="KW-0614">Plasmid</keyword>
<protein>
    <submittedName>
        <fullName evidence="1">Uncharacterized protein</fullName>
    </submittedName>
</protein>
<geneLocation type="plasmid" evidence="1 3">
    <name>pB</name>
</geneLocation>
<dbReference type="GeneID" id="29522680"/>
<dbReference type="EMBL" id="CP121310">
    <property type="protein sequence ID" value="WFP95372.1"/>
    <property type="molecule type" value="Genomic_DNA"/>
</dbReference>
<evidence type="ECO:0000313" key="1">
    <source>
        <dbReference type="EMBL" id="USJ27163.1"/>
    </source>
</evidence>
<dbReference type="Proteomes" id="UP001055460">
    <property type="component" value="Plasmid pB"/>
</dbReference>
<evidence type="ECO:0000313" key="2">
    <source>
        <dbReference type="EMBL" id="WFP95372.1"/>
    </source>
</evidence>
<accession>A0A9Q8YDZ8</accession>